<sequence length="330" mass="37267">MCFSSAVFSAVQVKHDGDLILDLTVPEPVEVIYTSSDSAVGEQICNVTQHSLQCKAEYTHRTSLRYPELTLRDVMYSDSGRYTIRNTEYKEDIRVYAVSVTDMRSFNIFVILVLVLKVTFVSGHYTMAKLNQSATLNCTSRCSGLMEWIQPRNKHVTVAWCNQTSCRSEEGYEVSHDRYLKDDLSLTITKADYSKRTWYTCQCGGTDVCHVTLRIEPVEYTRRMNPGEPLYLDLPITENVKVTFNKRGDPGSQSPVPVCTVDGRMVHCDSEYKSRASLKSSLTLNEVKKSDIGVYTVQDTDNDEVIATYHVTGETLFIVNVQVISGCQYA</sequence>
<organism evidence="2 3">
    <name type="scientific">Ameiurus melas</name>
    <name type="common">Black bullhead</name>
    <name type="synonym">Silurus melas</name>
    <dbReference type="NCBI Taxonomy" id="219545"/>
    <lineage>
        <taxon>Eukaryota</taxon>
        <taxon>Metazoa</taxon>
        <taxon>Chordata</taxon>
        <taxon>Craniata</taxon>
        <taxon>Vertebrata</taxon>
        <taxon>Euteleostomi</taxon>
        <taxon>Actinopterygii</taxon>
        <taxon>Neopterygii</taxon>
        <taxon>Teleostei</taxon>
        <taxon>Ostariophysi</taxon>
        <taxon>Siluriformes</taxon>
        <taxon>Ictaluridae</taxon>
        <taxon>Ameiurus</taxon>
    </lineage>
</organism>
<evidence type="ECO:0000256" key="1">
    <source>
        <dbReference type="SAM" id="Phobius"/>
    </source>
</evidence>
<dbReference type="SUPFAM" id="SSF48726">
    <property type="entry name" value="Immunoglobulin"/>
    <property type="match status" value="1"/>
</dbReference>
<keyword evidence="3" id="KW-1185">Reference proteome</keyword>
<reference evidence="2 3" key="1">
    <citation type="submission" date="2020-02" db="EMBL/GenBank/DDBJ databases">
        <title>A chromosome-scale genome assembly of the black bullhead catfish (Ameiurus melas).</title>
        <authorList>
            <person name="Wen M."/>
            <person name="Zham M."/>
            <person name="Cabau C."/>
            <person name="Klopp C."/>
            <person name="Donnadieu C."/>
            <person name="Roques C."/>
            <person name="Bouchez O."/>
            <person name="Lampietro C."/>
            <person name="Jouanno E."/>
            <person name="Herpin A."/>
            <person name="Louis A."/>
            <person name="Berthelot C."/>
            <person name="Parey E."/>
            <person name="Roest-Crollius H."/>
            <person name="Braasch I."/>
            <person name="Postlethwait J."/>
            <person name="Robinson-Rechavi M."/>
            <person name="Echchiki A."/>
            <person name="Begum T."/>
            <person name="Montfort J."/>
            <person name="Schartl M."/>
            <person name="Bobe J."/>
            <person name="Guiguen Y."/>
        </authorList>
    </citation>
    <scope>NUCLEOTIDE SEQUENCE [LARGE SCALE GENOMIC DNA]</scope>
    <source>
        <strain evidence="2">M_S1</strain>
        <tissue evidence="2">Blood</tissue>
    </source>
</reference>
<keyword evidence="1" id="KW-0472">Membrane</keyword>
<name>A0A7J5ZWF8_AMEME</name>
<dbReference type="Gene3D" id="2.60.40.10">
    <property type="entry name" value="Immunoglobulins"/>
    <property type="match status" value="1"/>
</dbReference>
<keyword evidence="1" id="KW-1133">Transmembrane helix</keyword>
<dbReference type="AlphaFoldDB" id="A0A7J5ZWF8"/>
<evidence type="ECO:0000313" key="3">
    <source>
        <dbReference type="Proteomes" id="UP000593565"/>
    </source>
</evidence>
<protein>
    <submittedName>
        <fullName evidence="2">Uncharacterized protein</fullName>
    </submittedName>
</protein>
<dbReference type="InterPro" id="IPR036179">
    <property type="entry name" value="Ig-like_dom_sf"/>
</dbReference>
<accession>A0A7J5ZWF8</accession>
<gene>
    <name evidence="2" type="ORF">AMELA_G00243510</name>
</gene>
<dbReference type="Proteomes" id="UP000593565">
    <property type="component" value="Unassembled WGS sequence"/>
</dbReference>
<evidence type="ECO:0000313" key="2">
    <source>
        <dbReference type="EMBL" id="KAF4074836.1"/>
    </source>
</evidence>
<feature type="transmembrane region" description="Helical" evidence="1">
    <location>
        <begin position="106"/>
        <end position="127"/>
    </location>
</feature>
<proteinExistence type="predicted"/>
<dbReference type="EMBL" id="JAAGNN010000022">
    <property type="protein sequence ID" value="KAF4074836.1"/>
    <property type="molecule type" value="Genomic_DNA"/>
</dbReference>
<dbReference type="InterPro" id="IPR013783">
    <property type="entry name" value="Ig-like_fold"/>
</dbReference>
<keyword evidence="1" id="KW-0812">Transmembrane</keyword>
<comment type="caution">
    <text evidence="2">The sequence shown here is derived from an EMBL/GenBank/DDBJ whole genome shotgun (WGS) entry which is preliminary data.</text>
</comment>